<dbReference type="InterPro" id="IPR036291">
    <property type="entry name" value="NAD(P)-bd_dom_sf"/>
</dbReference>
<feature type="transmembrane region" description="Helical" evidence="2">
    <location>
        <begin position="127"/>
        <end position="144"/>
    </location>
</feature>
<dbReference type="Gene3D" id="3.40.50.720">
    <property type="entry name" value="NAD(P)-binding Rossmann-like Domain"/>
    <property type="match status" value="2"/>
</dbReference>
<dbReference type="SUPFAM" id="SSF51735">
    <property type="entry name" value="NAD(P)-binding Rossmann-fold domains"/>
    <property type="match status" value="1"/>
</dbReference>
<sequence length="507" mass="55727">MLLSTIEQPLAESKNMKIRRLLREFLVELPRPVKQALIVTIDAIAYMLCAFCATWLLFGPQFSISSVFWIGLVAIVITIPLGWQQGLYQSIVRYIGAEFFFRANVTAAGSTVAVAGLTYFAEMQYVPFRWAAVFWALLLIYVCSSRYMTSAFLTQGSARKEQERVIIYGAGAGGAQLVASLQATAAVFPVAMVDDNVSLHGRTIKGLKIFPPSDIQQIVREYGVTRILLAMPSVSRFLRRGVLERLASLTLRVQTIPDISELVLDQTRVDDVREIAVGDLLGRSPVPADPELLHACIDGKSVMVTGAGGSIGSELCREIVKLGARKLVLFDICEATLYLIEKELNRSIASQLIDCKIVALLGSVCDPGRVADVLRAFSVQTIYHAAAYKHVPVVEQNLLEGVRNNALGTFEIAKAVSNSSVETFVLVSTDKAVSPTSIMGATKRVAELVLQAIQEENPNVRFCMVRFGNVLESSGSVVPLFREQIRYGGPITVTHRDVIRYFMTIQE</sequence>
<protein>
    <recommendedName>
        <fullName evidence="3">Polysaccharide biosynthesis protein CapD-like domain-containing protein</fullName>
    </recommendedName>
</protein>
<dbReference type="InterPro" id="IPR003869">
    <property type="entry name" value="Polysac_CapD-like"/>
</dbReference>
<evidence type="ECO:0000256" key="2">
    <source>
        <dbReference type="SAM" id="Phobius"/>
    </source>
</evidence>
<feature type="transmembrane region" description="Helical" evidence="2">
    <location>
        <begin position="165"/>
        <end position="188"/>
    </location>
</feature>
<reference evidence="4" key="1">
    <citation type="submission" date="2018-05" db="EMBL/GenBank/DDBJ databases">
        <authorList>
            <person name="Lanie J.A."/>
            <person name="Ng W.-L."/>
            <person name="Kazmierczak K.M."/>
            <person name="Andrzejewski T.M."/>
            <person name="Davidsen T.M."/>
            <person name="Wayne K.J."/>
            <person name="Tettelin H."/>
            <person name="Glass J.I."/>
            <person name="Rusch D."/>
            <person name="Podicherti R."/>
            <person name="Tsui H.-C.T."/>
            <person name="Winkler M.E."/>
        </authorList>
    </citation>
    <scope>NUCLEOTIDE SEQUENCE</scope>
</reference>
<dbReference type="PANTHER" id="PTHR43318:SF1">
    <property type="entry name" value="POLYSACCHARIDE BIOSYNTHESIS PROTEIN EPSC-RELATED"/>
    <property type="match status" value="1"/>
</dbReference>
<dbReference type="EMBL" id="UINC01025030">
    <property type="protein sequence ID" value="SVA99861.1"/>
    <property type="molecule type" value="Genomic_DNA"/>
</dbReference>
<feature type="domain" description="Polysaccharide biosynthesis protein CapD-like" evidence="3">
    <location>
        <begin position="302"/>
        <end position="507"/>
    </location>
</feature>
<evidence type="ECO:0000259" key="3">
    <source>
        <dbReference type="Pfam" id="PF02719"/>
    </source>
</evidence>
<evidence type="ECO:0000256" key="1">
    <source>
        <dbReference type="ARBA" id="ARBA00007430"/>
    </source>
</evidence>
<keyword evidence="2" id="KW-0812">Transmembrane</keyword>
<dbReference type="AlphaFoldDB" id="A0A382AF02"/>
<evidence type="ECO:0000313" key="4">
    <source>
        <dbReference type="EMBL" id="SVA99861.1"/>
    </source>
</evidence>
<keyword evidence="2" id="KW-0472">Membrane</keyword>
<feature type="non-terminal residue" evidence="4">
    <location>
        <position position="507"/>
    </location>
</feature>
<comment type="similarity">
    <text evidence="1">Belongs to the polysaccharide synthase family.</text>
</comment>
<organism evidence="4">
    <name type="scientific">marine metagenome</name>
    <dbReference type="NCBI Taxonomy" id="408172"/>
    <lineage>
        <taxon>unclassified sequences</taxon>
        <taxon>metagenomes</taxon>
        <taxon>ecological metagenomes</taxon>
    </lineage>
</organism>
<dbReference type="InterPro" id="IPR029063">
    <property type="entry name" value="SAM-dependent_MTases_sf"/>
</dbReference>
<feature type="transmembrane region" description="Helical" evidence="2">
    <location>
        <begin position="103"/>
        <end position="121"/>
    </location>
</feature>
<keyword evidence="2" id="KW-1133">Transmembrane helix</keyword>
<feature type="transmembrane region" description="Helical" evidence="2">
    <location>
        <begin position="36"/>
        <end position="58"/>
    </location>
</feature>
<name>A0A382AF02_9ZZZZ</name>
<feature type="transmembrane region" description="Helical" evidence="2">
    <location>
        <begin position="64"/>
        <end position="83"/>
    </location>
</feature>
<proteinExistence type="inferred from homology"/>
<dbReference type="InterPro" id="IPR051203">
    <property type="entry name" value="Polysaccharide_Synthase-Rel"/>
</dbReference>
<accession>A0A382AF02</accession>
<dbReference type="PANTHER" id="PTHR43318">
    <property type="entry name" value="UDP-N-ACETYLGLUCOSAMINE 4,6-DEHYDRATASE"/>
    <property type="match status" value="1"/>
</dbReference>
<dbReference type="SUPFAM" id="SSF53335">
    <property type="entry name" value="S-adenosyl-L-methionine-dependent methyltransferases"/>
    <property type="match status" value="1"/>
</dbReference>
<gene>
    <name evidence="4" type="ORF">METZ01_LOCUS152715</name>
</gene>
<dbReference type="Pfam" id="PF02719">
    <property type="entry name" value="Polysacc_synt_2"/>
    <property type="match status" value="1"/>
</dbReference>